<feature type="non-terminal residue" evidence="1">
    <location>
        <position position="1"/>
    </location>
</feature>
<comment type="caution">
    <text evidence="1">The sequence shown here is derived from an EMBL/GenBank/DDBJ whole genome shotgun (WGS) entry which is preliminary data.</text>
</comment>
<organism evidence="1 2">
    <name type="scientific">Coraliomargarita sinensis</name>
    <dbReference type="NCBI Taxonomy" id="2174842"/>
    <lineage>
        <taxon>Bacteria</taxon>
        <taxon>Pseudomonadati</taxon>
        <taxon>Verrucomicrobiota</taxon>
        <taxon>Opitutia</taxon>
        <taxon>Puniceicoccales</taxon>
        <taxon>Coraliomargaritaceae</taxon>
        <taxon>Coraliomargarita</taxon>
    </lineage>
</organism>
<name>A0A317ZIS5_9BACT</name>
<reference evidence="1 2" key="1">
    <citation type="submission" date="2018-05" db="EMBL/GenBank/DDBJ databases">
        <title>Coraliomargarita sinensis sp. nov., isolated from a marine solar saltern.</title>
        <authorList>
            <person name="Zhou L.Y."/>
        </authorList>
    </citation>
    <scope>NUCLEOTIDE SEQUENCE [LARGE SCALE GENOMIC DNA]</scope>
    <source>
        <strain evidence="1 2">WN38</strain>
    </source>
</reference>
<accession>A0A317ZIS5</accession>
<dbReference type="AlphaFoldDB" id="A0A317ZIS5"/>
<dbReference type="Proteomes" id="UP000247099">
    <property type="component" value="Unassembled WGS sequence"/>
</dbReference>
<evidence type="ECO:0000313" key="2">
    <source>
        <dbReference type="Proteomes" id="UP000247099"/>
    </source>
</evidence>
<sequence length="145" mass="16492">YRFCGYAEAVAGNRLARKGLSLVWAAHADGSARERRHFEAALRDHRSLIFGKRASDRSVSEISRKKALKVLEKEDALLPKATVLRCRVRYFTDGAILGSQDFVRSYAGAWQREKKRKYPPKPNLLRGADWQDLATIQGLRMQVFG</sequence>
<dbReference type="EMBL" id="QHJQ01000007">
    <property type="protein sequence ID" value="PXA03798.1"/>
    <property type="molecule type" value="Genomic_DNA"/>
</dbReference>
<gene>
    <name evidence="1" type="ORF">DDZ13_10960</name>
</gene>
<evidence type="ECO:0000313" key="1">
    <source>
        <dbReference type="EMBL" id="PXA03798.1"/>
    </source>
</evidence>
<proteinExistence type="predicted"/>
<protein>
    <submittedName>
        <fullName evidence="1">Transposase</fullName>
    </submittedName>
</protein>
<keyword evidence="2" id="KW-1185">Reference proteome</keyword>
<dbReference type="InParanoid" id="A0A317ZIS5"/>